<dbReference type="HOGENOM" id="CLU_2592850_0_0_1"/>
<keyword evidence="1" id="KW-0472">Membrane</keyword>
<protein>
    <submittedName>
        <fullName evidence="2">Uncharacterized protein</fullName>
    </submittedName>
</protein>
<dbReference type="EnsemblMetazoa" id="tetur12g02170.1">
    <property type="protein sequence ID" value="tetur12g02170.1"/>
    <property type="gene ID" value="tetur12g02170"/>
</dbReference>
<evidence type="ECO:0000313" key="3">
    <source>
        <dbReference type="Proteomes" id="UP000015104"/>
    </source>
</evidence>
<reference evidence="3" key="1">
    <citation type="submission" date="2011-08" db="EMBL/GenBank/DDBJ databases">
        <authorList>
            <person name="Rombauts S."/>
        </authorList>
    </citation>
    <scope>NUCLEOTIDE SEQUENCE</scope>
    <source>
        <strain evidence="3">London</strain>
    </source>
</reference>
<name>T1KIQ2_TETUR</name>
<evidence type="ECO:0000256" key="1">
    <source>
        <dbReference type="SAM" id="Phobius"/>
    </source>
</evidence>
<keyword evidence="3" id="KW-1185">Reference proteome</keyword>
<sequence>MQNNRYSLETEAAFGFGKVEVEVELSILRYNLLLLAPWIGHFVHLTVAVVVVAAADLLPKMVIRPLPVITLGPEDDSSAP</sequence>
<dbReference type="AlphaFoldDB" id="T1KIQ2"/>
<proteinExistence type="predicted"/>
<organism evidence="2 3">
    <name type="scientific">Tetranychus urticae</name>
    <name type="common">Two-spotted spider mite</name>
    <dbReference type="NCBI Taxonomy" id="32264"/>
    <lineage>
        <taxon>Eukaryota</taxon>
        <taxon>Metazoa</taxon>
        <taxon>Ecdysozoa</taxon>
        <taxon>Arthropoda</taxon>
        <taxon>Chelicerata</taxon>
        <taxon>Arachnida</taxon>
        <taxon>Acari</taxon>
        <taxon>Acariformes</taxon>
        <taxon>Trombidiformes</taxon>
        <taxon>Prostigmata</taxon>
        <taxon>Eleutherengona</taxon>
        <taxon>Raphignathae</taxon>
        <taxon>Tetranychoidea</taxon>
        <taxon>Tetranychidae</taxon>
        <taxon>Tetranychus</taxon>
    </lineage>
</organism>
<keyword evidence="1" id="KW-0812">Transmembrane</keyword>
<dbReference type="EMBL" id="CAEY01000114">
    <property type="status" value="NOT_ANNOTATED_CDS"/>
    <property type="molecule type" value="Genomic_DNA"/>
</dbReference>
<accession>T1KIQ2</accession>
<dbReference type="Proteomes" id="UP000015104">
    <property type="component" value="Unassembled WGS sequence"/>
</dbReference>
<evidence type="ECO:0000313" key="2">
    <source>
        <dbReference type="EnsemblMetazoa" id="tetur12g02170.1"/>
    </source>
</evidence>
<reference evidence="2" key="2">
    <citation type="submission" date="2015-06" db="UniProtKB">
        <authorList>
            <consortium name="EnsemblMetazoa"/>
        </authorList>
    </citation>
    <scope>IDENTIFICATION</scope>
</reference>
<keyword evidence="1" id="KW-1133">Transmembrane helix</keyword>
<feature type="transmembrane region" description="Helical" evidence="1">
    <location>
        <begin position="38"/>
        <end position="58"/>
    </location>
</feature>